<dbReference type="AlphaFoldDB" id="A0A1I2JUK1"/>
<keyword evidence="2" id="KW-0547">Nucleotide-binding</keyword>
<dbReference type="InterPro" id="IPR023865">
    <property type="entry name" value="Aliphatic_acid_kinase_CS"/>
</dbReference>
<proteinExistence type="predicted"/>
<dbReference type="Pfam" id="PF07931">
    <property type="entry name" value="CPT"/>
    <property type="match status" value="1"/>
</dbReference>
<accession>A0A1I2JUK1</accession>
<evidence type="ECO:0000313" key="7">
    <source>
        <dbReference type="EMBL" id="SFF56486.1"/>
    </source>
</evidence>
<dbReference type="RefSeq" id="WP_177246628.1">
    <property type="nucleotide sequence ID" value="NZ_FONG01000019.1"/>
</dbReference>
<evidence type="ECO:0000256" key="1">
    <source>
        <dbReference type="ARBA" id="ARBA00022679"/>
    </source>
</evidence>
<dbReference type="STRING" id="380248.SAMN05216251_11948"/>
<evidence type="ECO:0000256" key="2">
    <source>
        <dbReference type="ARBA" id="ARBA00022741"/>
    </source>
</evidence>
<reference evidence="7 8" key="1">
    <citation type="submission" date="2016-10" db="EMBL/GenBank/DDBJ databases">
        <authorList>
            <person name="de Groot N.N."/>
        </authorList>
    </citation>
    <scope>NUCLEOTIDE SEQUENCE [LARGE SCALE GENOMIC DNA]</scope>
    <source>
        <strain evidence="7 8">CGMCC 4.3510</strain>
    </source>
</reference>
<dbReference type="InterPro" id="IPR012853">
    <property type="entry name" value="CPT"/>
</dbReference>
<dbReference type="PIRSF" id="PIRSF007531">
    <property type="entry name" value="CPT"/>
    <property type="match status" value="1"/>
</dbReference>
<evidence type="ECO:0000256" key="6">
    <source>
        <dbReference type="PIRSR" id="PIRSR007531-2"/>
    </source>
</evidence>
<feature type="binding site" evidence="6">
    <location>
        <begin position="10"/>
        <end position="17"/>
    </location>
    <ligand>
        <name>ATP</name>
        <dbReference type="ChEBI" id="CHEBI:30616"/>
    </ligand>
</feature>
<dbReference type="PROSITE" id="PS01075">
    <property type="entry name" value="ACETATE_KINASE_1"/>
    <property type="match status" value="1"/>
</dbReference>
<feature type="active site" evidence="5">
    <location>
        <position position="37"/>
    </location>
</feature>
<dbReference type="InterPro" id="IPR027417">
    <property type="entry name" value="P-loop_NTPase"/>
</dbReference>
<dbReference type="EMBL" id="FONG01000019">
    <property type="protein sequence ID" value="SFF56486.1"/>
    <property type="molecule type" value="Genomic_DNA"/>
</dbReference>
<evidence type="ECO:0000256" key="5">
    <source>
        <dbReference type="PIRSR" id="PIRSR007531-1"/>
    </source>
</evidence>
<keyword evidence="8" id="KW-1185">Reference proteome</keyword>
<dbReference type="SUPFAM" id="SSF52540">
    <property type="entry name" value="P-loop containing nucleoside triphosphate hydrolases"/>
    <property type="match status" value="1"/>
</dbReference>
<dbReference type="NCBIfam" id="NF033114">
    <property type="entry name" value="phos_trans_CPT"/>
    <property type="match status" value="1"/>
</dbReference>
<name>A0A1I2JUK1_9ACTN</name>
<evidence type="ECO:0000313" key="8">
    <source>
        <dbReference type="Proteomes" id="UP000199323"/>
    </source>
</evidence>
<organism evidence="7 8">
    <name type="scientific">Actinacidiphila alni</name>
    <dbReference type="NCBI Taxonomy" id="380248"/>
    <lineage>
        <taxon>Bacteria</taxon>
        <taxon>Bacillati</taxon>
        <taxon>Actinomycetota</taxon>
        <taxon>Actinomycetes</taxon>
        <taxon>Kitasatosporales</taxon>
        <taxon>Streptomycetaceae</taxon>
        <taxon>Actinacidiphila</taxon>
    </lineage>
</organism>
<dbReference type="Proteomes" id="UP000199323">
    <property type="component" value="Unassembled WGS sequence"/>
</dbReference>
<gene>
    <name evidence="7" type="ORF">SAMN05216251_11948</name>
</gene>
<keyword evidence="3" id="KW-0418">Kinase</keyword>
<protein>
    <submittedName>
        <fullName evidence="7">Chloramphenicol 3-O phosphotransferase</fullName>
    </submittedName>
</protein>
<keyword evidence="4" id="KW-0067">ATP-binding</keyword>
<keyword evidence="1 7" id="KW-0808">Transferase</keyword>
<dbReference type="GO" id="GO:0005524">
    <property type="term" value="F:ATP binding"/>
    <property type="evidence" value="ECO:0007669"/>
    <property type="project" value="UniProtKB-KW"/>
</dbReference>
<sequence>MSTAVIILNGGSSSGKSGIARRLQDVLERPWLTFGADTLVEALPAVLRDGSGGISFAADGSVSTGAEFRRLDIAWSLGIAAMARAGARIVVDEIFLGGPASQDRWRTALTGLDVLWVGVRCDPDVAAAREAARGDRTPGMARAQAESVHRGMVYDLEVDTGAGDPLTCARTIAARVTV</sequence>
<dbReference type="GO" id="GO:0016301">
    <property type="term" value="F:kinase activity"/>
    <property type="evidence" value="ECO:0007669"/>
    <property type="project" value="UniProtKB-KW"/>
</dbReference>
<dbReference type="Gene3D" id="3.40.50.300">
    <property type="entry name" value="P-loop containing nucleotide triphosphate hydrolases"/>
    <property type="match status" value="1"/>
</dbReference>
<dbReference type="GO" id="GO:0016774">
    <property type="term" value="F:phosphotransferase activity, carboxyl group as acceptor"/>
    <property type="evidence" value="ECO:0007669"/>
    <property type="project" value="InterPro"/>
</dbReference>
<evidence type="ECO:0000256" key="3">
    <source>
        <dbReference type="ARBA" id="ARBA00022777"/>
    </source>
</evidence>
<evidence type="ECO:0000256" key="4">
    <source>
        <dbReference type="ARBA" id="ARBA00022840"/>
    </source>
</evidence>